<proteinExistence type="predicted"/>
<dbReference type="PANTHER" id="PTHR43798:SF31">
    <property type="entry name" value="AB HYDROLASE SUPERFAMILY PROTEIN YCLE"/>
    <property type="match status" value="1"/>
</dbReference>
<reference evidence="3 4" key="1">
    <citation type="submission" date="2023-07" db="EMBL/GenBank/DDBJ databases">
        <title>Genomic Encyclopedia of Type Strains, Phase IV (KMG-IV): sequencing the most valuable type-strain genomes for metagenomic binning, comparative biology and taxonomic classification.</title>
        <authorList>
            <person name="Goeker M."/>
        </authorList>
    </citation>
    <scope>NUCLEOTIDE SEQUENCE [LARGE SCALE GENOMIC DNA]</scope>
    <source>
        <strain evidence="3 4">DSM 19092</strain>
    </source>
</reference>
<feature type="domain" description="Serine aminopeptidase S33" evidence="2">
    <location>
        <begin position="46"/>
        <end position="235"/>
    </location>
</feature>
<sequence length="256" mass="29453">MPFVTLPNNIKLYYELYGSGTPIVFIHPTSMGLLTFKYQKPLSKHFKLLMYDLRGNGQSTHHHEYMSISTLSDDLYFLLKELKLKEVFICGYSNGGCIAQEFAIKYPDYVKGVILIGGFSEVNTFLLRTEFLLGILTIRFGGLPLVAKAISRAHAKSKAFYQELECYINKSDKKMVSHMYQIGLDYVATNRLQQIEAPLLLVYGQKDYYVHSYQYAFQKYVKNVEVVYVSNVKHQVPTLKGEELNAIIHQFVDKNK</sequence>
<dbReference type="Proteomes" id="UP001225646">
    <property type="component" value="Unassembled WGS sequence"/>
</dbReference>
<organism evidence="3 4">
    <name type="scientific">Aeribacillus alveayuensis</name>
    <dbReference type="NCBI Taxonomy" id="279215"/>
    <lineage>
        <taxon>Bacteria</taxon>
        <taxon>Bacillati</taxon>
        <taxon>Bacillota</taxon>
        <taxon>Bacilli</taxon>
        <taxon>Bacillales</taxon>
        <taxon>Bacillaceae</taxon>
        <taxon>Aeribacillus</taxon>
    </lineage>
</organism>
<accession>A0ABT9VQY3</accession>
<keyword evidence="4" id="KW-1185">Reference proteome</keyword>
<evidence type="ECO:0000256" key="1">
    <source>
        <dbReference type="ARBA" id="ARBA00022801"/>
    </source>
</evidence>
<evidence type="ECO:0000313" key="3">
    <source>
        <dbReference type="EMBL" id="MDQ0163379.1"/>
    </source>
</evidence>
<name>A0ABT9VQY3_9BACI</name>
<keyword evidence="1" id="KW-0378">Hydrolase</keyword>
<dbReference type="Pfam" id="PF12146">
    <property type="entry name" value="Hydrolase_4"/>
    <property type="match status" value="1"/>
</dbReference>
<protein>
    <submittedName>
        <fullName evidence="3">Pimeloyl-ACP methyl ester carboxylesterase</fullName>
    </submittedName>
</protein>
<dbReference type="RefSeq" id="WP_419152500.1">
    <property type="nucleotide sequence ID" value="NZ_JAUSTR010000014.1"/>
</dbReference>
<dbReference type="InterPro" id="IPR050266">
    <property type="entry name" value="AB_hydrolase_sf"/>
</dbReference>
<dbReference type="SUPFAM" id="SSF53474">
    <property type="entry name" value="alpha/beta-Hydrolases"/>
    <property type="match status" value="1"/>
</dbReference>
<dbReference type="EMBL" id="JAUSTR010000014">
    <property type="protein sequence ID" value="MDQ0163379.1"/>
    <property type="molecule type" value="Genomic_DNA"/>
</dbReference>
<evidence type="ECO:0000313" key="4">
    <source>
        <dbReference type="Proteomes" id="UP001225646"/>
    </source>
</evidence>
<dbReference type="InterPro" id="IPR029058">
    <property type="entry name" value="AB_hydrolase_fold"/>
</dbReference>
<dbReference type="PRINTS" id="PR00111">
    <property type="entry name" value="ABHYDROLASE"/>
</dbReference>
<dbReference type="InterPro" id="IPR022742">
    <property type="entry name" value="Hydrolase_4"/>
</dbReference>
<dbReference type="PANTHER" id="PTHR43798">
    <property type="entry name" value="MONOACYLGLYCEROL LIPASE"/>
    <property type="match status" value="1"/>
</dbReference>
<gene>
    <name evidence="3" type="ORF">J2S06_002459</name>
</gene>
<dbReference type="InterPro" id="IPR000073">
    <property type="entry name" value="AB_hydrolase_1"/>
</dbReference>
<dbReference type="Gene3D" id="3.40.50.1820">
    <property type="entry name" value="alpha/beta hydrolase"/>
    <property type="match status" value="1"/>
</dbReference>
<comment type="caution">
    <text evidence="3">The sequence shown here is derived from an EMBL/GenBank/DDBJ whole genome shotgun (WGS) entry which is preliminary data.</text>
</comment>
<evidence type="ECO:0000259" key="2">
    <source>
        <dbReference type="Pfam" id="PF12146"/>
    </source>
</evidence>